<evidence type="ECO:0000256" key="1">
    <source>
        <dbReference type="SAM" id="Phobius"/>
    </source>
</evidence>
<reference evidence="2 3" key="1">
    <citation type="submission" date="2023-07" db="EMBL/GenBank/DDBJ databases">
        <title>Sorghum-associated microbial communities from plants grown in Nebraska, USA.</title>
        <authorList>
            <person name="Schachtman D."/>
        </authorList>
    </citation>
    <scope>NUCLEOTIDE SEQUENCE [LARGE SCALE GENOMIC DNA]</scope>
    <source>
        <strain evidence="2 3">DS2154</strain>
    </source>
</reference>
<protein>
    <submittedName>
        <fullName evidence="2">Uncharacterized protein</fullName>
    </submittedName>
</protein>
<keyword evidence="1" id="KW-0472">Membrane</keyword>
<name>A0ABU1N4D8_9CAUL</name>
<sequence>MKLGTRARLAWLPLALWCAAGLWIGYVEAVKWKGDDVQDWIVLAAGGLFLFAAGAWNLWRLRAKAAERARVEGPEVDEPVTWHRRSGSWAVIVFVAGVFGVFGLVWLLSGQIR</sequence>
<accession>A0ABU1N4D8</accession>
<evidence type="ECO:0000313" key="2">
    <source>
        <dbReference type="EMBL" id="MDR6533305.1"/>
    </source>
</evidence>
<keyword evidence="1" id="KW-1133">Transmembrane helix</keyword>
<organism evidence="2 3">
    <name type="scientific">Caulobacter rhizosphaerae</name>
    <dbReference type="NCBI Taxonomy" id="2010972"/>
    <lineage>
        <taxon>Bacteria</taxon>
        <taxon>Pseudomonadati</taxon>
        <taxon>Pseudomonadota</taxon>
        <taxon>Alphaproteobacteria</taxon>
        <taxon>Caulobacterales</taxon>
        <taxon>Caulobacteraceae</taxon>
        <taxon>Caulobacter</taxon>
    </lineage>
</organism>
<dbReference type="EMBL" id="JAVDRL010000012">
    <property type="protein sequence ID" value="MDR6533305.1"/>
    <property type="molecule type" value="Genomic_DNA"/>
</dbReference>
<feature type="transmembrane region" description="Helical" evidence="1">
    <location>
        <begin position="39"/>
        <end position="59"/>
    </location>
</feature>
<gene>
    <name evidence="2" type="ORF">J2800_004067</name>
</gene>
<keyword evidence="3" id="KW-1185">Reference proteome</keyword>
<dbReference type="Proteomes" id="UP001262754">
    <property type="component" value="Unassembled WGS sequence"/>
</dbReference>
<feature type="transmembrane region" description="Helical" evidence="1">
    <location>
        <begin position="89"/>
        <end position="108"/>
    </location>
</feature>
<dbReference type="RefSeq" id="WP_310034159.1">
    <property type="nucleotide sequence ID" value="NZ_JAVDRL010000012.1"/>
</dbReference>
<proteinExistence type="predicted"/>
<evidence type="ECO:0000313" key="3">
    <source>
        <dbReference type="Proteomes" id="UP001262754"/>
    </source>
</evidence>
<comment type="caution">
    <text evidence="2">The sequence shown here is derived from an EMBL/GenBank/DDBJ whole genome shotgun (WGS) entry which is preliminary data.</text>
</comment>
<keyword evidence="1" id="KW-0812">Transmembrane</keyword>